<keyword evidence="2" id="KW-1185">Reference proteome</keyword>
<dbReference type="RefSeq" id="WP_068853227.1">
    <property type="nucleotide sequence ID" value="NZ_LYDR01000158.1"/>
</dbReference>
<evidence type="ECO:0000313" key="1">
    <source>
        <dbReference type="EMBL" id="ODA28068.1"/>
    </source>
</evidence>
<reference evidence="1 2" key="1">
    <citation type="submission" date="2016-05" db="EMBL/GenBank/DDBJ databases">
        <title>Genomic and physiological characterization of Planctopirus sp. isolated from fresh water lake.</title>
        <authorList>
            <person name="Subhash Y."/>
            <person name="Ramana C."/>
        </authorList>
    </citation>
    <scope>NUCLEOTIDE SEQUENCE [LARGE SCALE GENOMIC DNA]</scope>
    <source>
        <strain evidence="1 2">JC280</strain>
    </source>
</reference>
<name>A0A1C3E488_9PLAN</name>
<organism evidence="1 2">
    <name type="scientific">Planctopirus hydrillae</name>
    <dbReference type="NCBI Taxonomy" id="1841610"/>
    <lineage>
        <taxon>Bacteria</taxon>
        <taxon>Pseudomonadati</taxon>
        <taxon>Planctomycetota</taxon>
        <taxon>Planctomycetia</taxon>
        <taxon>Planctomycetales</taxon>
        <taxon>Planctomycetaceae</taxon>
        <taxon>Planctopirus</taxon>
    </lineage>
</organism>
<sequence>MPLPNLKDASLQKSFALPNGVASTVSAAIQVNAAGYEFTANAELLIEAPALTTARLPDGQTVSYALEQSVDEAFTSPVPLYGTLFTQTGAGGIGALAASDRVRLPSDVLPWVRLKATKTGAANASGASATLSLVF</sequence>
<dbReference type="AlphaFoldDB" id="A0A1C3E488"/>
<protein>
    <submittedName>
        <fullName evidence="1">Uncharacterized protein</fullName>
    </submittedName>
</protein>
<dbReference type="STRING" id="1841610.A6X21_14500"/>
<dbReference type="EMBL" id="LYDR01000158">
    <property type="protein sequence ID" value="ODA28068.1"/>
    <property type="molecule type" value="Genomic_DNA"/>
</dbReference>
<gene>
    <name evidence="1" type="ORF">A6X21_14500</name>
</gene>
<comment type="caution">
    <text evidence="1">The sequence shown here is derived from an EMBL/GenBank/DDBJ whole genome shotgun (WGS) entry which is preliminary data.</text>
</comment>
<dbReference type="Proteomes" id="UP000094828">
    <property type="component" value="Unassembled WGS sequence"/>
</dbReference>
<proteinExistence type="predicted"/>
<evidence type="ECO:0000313" key="2">
    <source>
        <dbReference type="Proteomes" id="UP000094828"/>
    </source>
</evidence>
<accession>A0A1C3E488</accession>
<dbReference type="OrthoDB" id="9842013at2"/>